<dbReference type="EMBL" id="PKSL01000185">
    <property type="protein sequence ID" value="POW00137.1"/>
    <property type="molecule type" value="Genomic_DNA"/>
</dbReference>
<dbReference type="VEuPathDB" id="FungiDB:PSTT_13337"/>
<keyword evidence="2" id="KW-1185">Reference proteome</keyword>
<evidence type="ECO:0000313" key="2">
    <source>
        <dbReference type="Proteomes" id="UP000239156"/>
    </source>
</evidence>
<protein>
    <submittedName>
        <fullName evidence="1">Uncharacterized protein</fullName>
    </submittedName>
</protein>
<sequence>MHQRHHWTCGGVVECFRSLWN</sequence>
<name>A0A2S4US88_9BASI</name>
<dbReference type="AlphaFoldDB" id="A0A2S4US88"/>
<accession>A0A2S4US88</accession>
<proteinExistence type="predicted"/>
<organism evidence="1 2">
    <name type="scientific">Puccinia striiformis</name>
    <dbReference type="NCBI Taxonomy" id="27350"/>
    <lineage>
        <taxon>Eukaryota</taxon>
        <taxon>Fungi</taxon>
        <taxon>Dikarya</taxon>
        <taxon>Basidiomycota</taxon>
        <taxon>Pucciniomycotina</taxon>
        <taxon>Pucciniomycetes</taxon>
        <taxon>Pucciniales</taxon>
        <taxon>Pucciniaceae</taxon>
        <taxon>Puccinia</taxon>
    </lineage>
</organism>
<reference evidence="1" key="1">
    <citation type="submission" date="2017-12" db="EMBL/GenBank/DDBJ databases">
        <title>Gene loss provides genomic basis for host adaptation in cereal stripe rust fungi.</title>
        <authorList>
            <person name="Xia C."/>
        </authorList>
    </citation>
    <scope>NUCLEOTIDE SEQUENCE [LARGE SCALE GENOMIC DNA]</scope>
    <source>
        <strain evidence="1">93-210</strain>
    </source>
</reference>
<comment type="caution">
    <text evidence="1">The sequence shown here is derived from an EMBL/GenBank/DDBJ whole genome shotgun (WGS) entry which is preliminary data.</text>
</comment>
<evidence type="ECO:0000313" key="1">
    <source>
        <dbReference type="EMBL" id="POW00137.1"/>
    </source>
</evidence>
<dbReference type="Proteomes" id="UP000239156">
    <property type="component" value="Unassembled WGS sequence"/>
</dbReference>
<gene>
    <name evidence="1" type="ORF">PSTT_13337</name>
</gene>